<evidence type="ECO:0000256" key="4">
    <source>
        <dbReference type="ARBA" id="ARBA00022490"/>
    </source>
</evidence>
<keyword evidence="4 9" id="KW-0963">Cytoplasm</keyword>
<accession>A0A9X0RAR3</accession>
<dbReference type="EC" id="3.1.13.1" evidence="9"/>
<dbReference type="Pfam" id="PF08206">
    <property type="entry name" value="OB_RNB"/>
    <property type="match status" value="1"/>
</dbReference>
<dbReference type="Proteomes" id="UP000615796">
    <property type="component" value="Unassembled WGS sequence"/>
</dbReference>
<gene>
    <name evidence="9 11" type="primary">rnb</name>
    <name evidence="11" type="ORF">H8Q88_18845</name>
</gene>
<comment type="catalytic activity">
    <reaction evidence="1 9">
        <text>Exonucleolytic cleavage in the 3'- to 5'-direction to yield nucleoside 5'-phosphates.</text>
        <dbReference type="EC" id="3.1.13.1"/>
    </reaction>
</comment>
<dbReference type="NCBIfam" id="TIGR02062">
    <property type="entry name" value="RNase_B"/>
    <property type="match status" value="1"/>
</dbReference>
<evidence type="ECO:0000256" key="6">
    <source>
        <dbReference type="ARBA" id="ARBA00022801"/>
    </source>
</evidence>
<evidence type="ECO:0000256" key="3">
    <source>
        <dbReference type="ARBA" id="ARBA00009925"/>
    </source>
</evidence>
<dbReference type="PANTHER" id="PTHR23355:SF37">
    <property type="entry name" value="EXORIBONUCLEASE 2"/>
    <property type="match status" value="1"/>
</dbReference>
<dbReference type="InterPro" id="IPR001900">
    <property type="entry name" value="RNase_II/R"/>
</dbReference>
<dbReference type="InterPro" id="IPR004476">
    <property type="entry name" value="RNase_II/RNase_R"/>
</dbReference>
<dbReference type="PROSITE" id="PS50126">
    <property type="entry name" value="S1"/>
    <property type="match status" value="1"/>
</dbReference>
<proteinExistence type="inferred from homology"/>
<dbReference type="GO" id="GO:0006402">
    <property type="term" value="P:mRNA catabolic process"/>
    <property type="evidence" value="ECO:0007669"/>
    <property type="project" value="UniProtKB-UniRule"/>
</dbReference>
<dbReference type="PANTHER" id="PTHR23355">
    <property type="entry name" value="RIBONUCLEASE"/>
    <property type="match status" value="1"/>
</dbReference>
<dbReference type="NCBIfam" id="NF003455">
    <property type="entry name" value="PRK05054.1"/>
    <property type="match status" value="1"/>
</dbReference>
<dbReference type="Pfam" id="PF00773">
    <property type="entry name" value="RNB"/>
    <property type="match status" value="1"/>
</dbReference>
<dbReference type="InterPro" id="IPR012340">
    <property type="entry name" value="NA-bd_OB-fold"/>
</dbReference>
<evidence type="ECO:0000256" key="9">
    <source>
        <dbReference type="HAMAP-Rule" id="MF_01036"/>
    </source>
</evidence>
<dbReference type="AlphaFoldDB" id="A0A9X0RAR3"/>
<dbReference type="Gene3D" id="2.40.50.640">
    <property type="match status" value="1"/>
</dbReference>
<evidence type="ECO:0000256" key="7">
    <source>
        <dbReference type="ARBA" id="ARBA00022839"/>
    </source>
</evidence>
<evidence type="ECO:0000259" key="10">
    <source>
        <dbReference type="PROSITE" id="PS50126"/>
    </source>
</evidence>
<reference evidence="11" key="1">
    <citation type="submission" date="2020-08" db="EMBL/GenBank/DDBJ databases">
        <title>Genome Sequencing and Pan-Genome Analysis of Migratory bird Vibrio Strains, Inner Mongolia.</title>
        <authorList>
            <person name="Zheng L."/>
        </authorList>
    </citation>
    <scope>NUCLEOTIDE SEQUENCE</scope>
    <source>
        <strain evidence="11">M13F</strain>
    </source>
</reference>
<keyword evidence="12" id="KW-1185">Reference proteome</keyword>
<organism evidence="11 12">
    <name type="scientific">Vibrio metschnikovii</name>
    <dbReference type="NCBI Taxonomy" id="28172"/>
    <lineage>
        <taxon>Bacteria</taxon>
        <taxon>Pseudomonadati</taxon>
        <taxon>Pseudomonadota</taxon>
        <taxon>Gammaproteobacteria</taxon>
        <taxon>Vibrionales</taxon>
        <taxon>Vibrionaceae</taxon>
        <taxon>Vibrio</taxon>
    </lineage>
</organism>
<dbReference type="Gene3D" id="2.40.50.140">
    <property type="entry name" value="Nucleic acid-binding proteins"/>
    <property type="match status" value="2"/>
</dbReference>
<dbReference type="NCBIfam" id="TIGR00358">
    <property type="entry name" value="3_prime_RNase"/>
    <property type="match status" value="1"/>
</dbReference>
<dbReference type="InterPro" id="IPR003029">
    <property type="entry name" value="S1_domain"/>
</dbReference>
<dbReference type="SUPFAM" id="SSF50249">
    <property type="entry name" value="Nucleic acid-binding proteins"/>
    <property type="match status" value="4"/>
</dbReference>
<dbReference type="GO" id="GO:0008859">
    <property type="term" value="F:exoribonuclease II activity"/>
    <property type="evidence" value="ECO:0007669"/>
    <property type="project" value="UniProtKB-UniRule"/>
</dbReference>
<evidence type="ECO:0000313" key="11">
    <source>
        <dbReference type="EMBL" id="MBC5852944.1"/>
    </source>
</evidence>
<name>A0A9X0RAR3_VIBME</name>
<evidence type="ECO:0000256" key="2">
    <source>
        <dbReference type="ARBA" id="ARBA00004496"/>
    </source>
</evidence>
<dbReference type="InterPro" id="IPR013223">
    <property type="entry name" value="RNase_B_OB_dom"/>
</dbReference>
<keyword evidence="6 9" id="KW-0378">Hydrolase</keyword>
<keyword evidence="8 9" id="KW-0694">RNA-binding</keyword>
<sequence>MFQDNPLLAQLKQQIQENLPKKEGQIKSTEKGFGFLEIDSKNSVFIPPPYMKKCLHGDKVMAIIRTENEREVAEPQELLEPSLTRFIGRIKIHKGKINVAPDHPQLKKLPLRAKTRKGINPQEMQEGDWVVATLIGHPLKGDTGFLVEITQKITDAEDKIAPWWVTLAENDLPNCEPPGVEHWSLNDDSALQRIDLTHVPFVTIDGKSTKDMDDALYAIQRQDGGFDVTIAIADPTAYITANDSMDNVARERGFTIYLPGRNIPMLPRELADNLCSLIENETRPALCCTLTVDKDGVINSESIRFFAAYIRSQARLIYDEVSDWLETGESQWQPSSEIAQVVQDLYAFSQARAQWRETHAVVFPERPDYRFELSEDNDVIAIHADKRRSANRLVEEAMITANICAGKILQSSFSTGVFNTHAGFKNDKITDVIALIKEHGAEFDEASLTSLEGFSALRRWLANQPTAYLDNRLRKWQTYSEIGNQPLPHFAMGLDIYATWTSPIRKYGDMVNHRLLKAHILGTDPEQWPDEQLGEELAMHRKHHKIAERNVADWLYTRTLAEEPSKQTRFTAEIFDINRAGMRVRLLENGASAFIPATLIIDNKERIICHSEQGVLAIDNQPTYRLGDTLEVVLTEVNQDNRSIVAKPTQTFAELATLADNTDVESV</sequence>
<evidence type="ECO:0000256" key="5">
    <source>
        <dbReference type="ARBA" id="ARBA00022722"/>
    </source>
</evidence>
<dbReference type="Pfam" id="PF00575">
    <property type="entry name" value="S1"/>
    <property type="match status" value="1"/>
</dbReference>
<dbReference type="InterPro" id="IPR011129">
    <property type="entry name" value="CSD"/>
</dbReference>
<comment type="caution">
    <text evidence="11">The sequence shown here is derived from an EMBL/GenBank/DDBJ whole genome shotgun (WGS) entry which is preliminary data.</text>
</comment>
<comment type="function">
    <text evidence="9">Involved in mRNA degradation. Hydrolyzes single-stranded polyribonucleotides processively in the 3' to 5' direction.</text>
</comment>
<dbReference type="GO" id="GO:0005829">
    <property type="term" value="C:cytosol"/>
    <property type="evidence" value="ECO:0007669"/>
    <property type="project" value="UniProtKB-ARBA"/>
</dbReference>
<evidence type="ECO:0000256" key="8">
    <source>
        <dbReference type="ARBA" id="ARBA00022884"/>
    </source>
</evidence>
<dbReference type="EMBL" id="JACRUP010000021">
    <property type="protein sequence ID" value="MBC5852944.1"/>
    <property type="molecule type" value="Genomic_DNA"/>
</dbReference>
<dbReference type="InterPro" id="IPR050180">
    <property type="entry name" value="RNR_Ribonuclease"/>
</dbReference>
<dbReference type="HAMAP" id="MF_01036">
    <property type="entry name" value="RNase_II"/>
    <property type="match status" value="1"/>
</dbReference>
<dbReference type="InterPro" id="IPR022966">
    <property type="entry name" value="RNase_II/R_CS"/>
</dbReference>
<dbReference type="SMART" id="SM00955">
    <property type="entry name" value="RNB"/>
    <property type="match status" value="1"/>
</dbReference>
<dbReference type="SMART" id="SM00316">
    <property type="entry name" value="S1"/>
    <property type="match status" value="1"/>
</dbReference>
<comment type="similarity">
    <text evidence="3 9">Belongs to the RNR ribonuclease family. RNase II subfamily.</text>
</comment>
<evidence type="ECO:0000313" key="12">
    <source>
        <dbReference type="Proteomes" id="UP000615796"/>
    </source>
</evidence>
<dbReference type="GO" id="GO:0003723">
    <property type="term" value="F:RNA binding"/>
    <property type="evidence" value="ECO:0007669"/>
    <property type="project" value="UniProtKB-KW"/>
</dbReference>
<evidence type="ECO:0000256" key="1">
    <source>
        <dbReference type="ARBA" id="ARBA00001849"/>
    </source>
</evidence>
<dbReference type="InterPro" id="IPR011804">
    <property type="entry name" value="RNase_II"/>
</dbReference>
<keyword evidence="7 9" id="KW-0269">Exonuclease</keyword>
<protein>
    <recommendedName>
        <fullName evidence="9">Exoribonuclease 2</fullName>
        <ecNumber evidence="9">3.1.13.1</ecNumber>
    </recommendedName>
    <alternativeName>
        <fullName evidence="9">Exoribonuclease II</fullName>
        <shortName evidence="9">RNase II</shortName>
        <shortName evidence="9">Ribonuclease II</shortName>
    </alternativeName>
</protein>
<keyword evidence="5 9" id="KW-0540">Nuclease</keyword>
<comment type="subcellular location">
    <subcellularLocation>
        <location evidence="2 9">Cytoplasm</location>
    </subcellularLocation>
</comment>
<feature type="domain" description="S1 motif" evidence="10">
    <location>
        <begin position="567"/>
        <end position="649"/>
    </location>
</feature>
<dbReference type="PROSITE" id="PS01175">
    <property type="entry name" value="RIBONUCLEASE_II"/>
    <property type="match status" value="1"/>
</dbReference>
<dbReference type="SMART" id="SM00357">
    <property type="entry name" value="CSP"/>
    <property type="match status" value="1"/>
</dbReference>
<dbReference type="RefSeq" id="WP_187027137.1">
    <property type="nucleotide sequence ID" value="NZ_JACRUP010000021.1"/>
</dbReference>